<dbReference type="Gene3D" id="3.30.420.40">
    <property type="match status" value="2"/>
</dbReference>
<dbReference type="GO" id="GO:0019301">
    <property type="term" value="P:rhamnose catabolic process"/>
    <property type="evidence" value="ECO:0007669"/>
    <property type="project" value="InterPro"/>
</dbReference>
<sequence length="516" mass="57502">MRSLVVDIGSSNVKVYLAELHADKALEMKEADRFATDRSFFLGHLSTDIFPIYDRICRVVMSLAKQGISIESIGIDSWCSDFGILDLDSGSISMPVFYRDGRTDGALEKVEAVMDYEEIYRRTGQRKLKDSTLCQLLAYMEEYPQGLWGSKKLLFLGDMLMYLFTGVACSELSVASYSQLYDMQSGGWDRHMLARFGIPEEIMPPVVQPGTRVGAIREDLARYLGIGRVSAVMPAVHDTASAGAAVPAEAGKAWAFLATGSWFLMSMELDAPADAEKSYRYQLSNTGMGFGKVLLKKNITAMWLVQECRKRWKERGLDYEYGELKEMACRAEPFRGMLDTEHEGFRHPEDMVREICSYLKDTGQEPPGEDDAGQIVRIIYESIALQSAEALHMLEDASGRETEVLYVLGGANRIELLNQLLADATGLTVKTGPTEASAVGNALLQAYGAGMVGSLEEMRSVAAGICRIEEYQPRDTGRWKKRREAYETFKAEAGTRVLSGGRRERCKRGGERRIEL</sequence>
<keyword evidence="4 9" id="KW-0418">Kinase</keyword>
<protein>
    <submittedName>
        <fullName evidence="9">Rhamnulokinase</fullName>
    </submittedName>
</protein>
<dbReference type="AlphaFoldDB" id="A0A4R4FC23"/>
<dbReference type="InterPro" id="IPR018485">
    <property type="entry name" value="FGGY_C"/>
</dbReference>
<evidence type="ECO:0000256" key="6">
    <source>
        <dbReference type="ARBA" id="ARBA00023308"/>
    </source>
</evidence>
<dbReference type="CDD" id="cd07771">
    <property type="entry name" value="ASKHA_NBD_FGGY_RhaB-like"/>
    <property type="match status" value="1"/>
</dbReference>
<name>A0A4R4FC23_9FIRM</name>
<dbReference type="Pfam" id="PF00370">
    <property type="entry name" value="FGGY_N"/>
    <property type="match status" value="1"/>
</dbReference>
<dbReference type="InterPro" id="IPR018484">
    <property type="entry name" value="FGGY_N"/>
</dbReference>
<dbReference type="GO" id="GO:0008993">
    <property type="term" value="F:rhamnulokinase activity"/>
    <property type="evidence" value="ECO:0007669"/>
    <property type="project" value="InterPro"/>
</dbReference>
<evidence type="ECO:0000256" key="2">
    <source>
        <dbReference type="ARBA" id="ARBA00022679"/>
    </source>
</evidence>
<dbReference type="Proteomes" id="UP000295710">
    <property type="component" value="Unassembled WGS sequence"/>
</dbReference>
<feature type="domain" description="Carbohydrate kinase FGGY C-terminal" evidence="8">
    <location>
        <begin position="259"/>
        <end position="448"/>
    </location>
</feature>
<evidence type="ECO:0000256" key="5">
    <source>
        <dbReference type="ARBA" id="ARBA00022840"/>
    </source>
</evidence>
<dbReference type="RefSeq" id="WP_132278719.1">
    <property type="nucleotide sequence ID" value="NZ_JAOBST010000018.1"/>
</dbReference>
<keyword evidence="5" id="KW-0067">ATP-binding</keyword>
<proteinExistence type="inferred from homology"/>
<dbReference type="PANTHER" id="PTHR43095">
    <property type="entry name" value="SUGAR KINASE"/>
    <property type="match status" value="1"/>
</dbReference>
<dbReference type="InterPro" id="IPR013449">
    <property type="entry name" value="Rhamnulokinase"/>
</dbReference>
<dbReference type="InterPro" id="IPR043129">
    <property type="entry name" value="ATPase_NBD"/>
</dbReference>
<keyword evidence="6" id="KW-0684">Rhamnose metabolism</keyword>
<keyword evidence="2" id="KW-0808">Transferase</keyword>
<dbReference type="PIRSF" id="PIRSF000538">
    <property type="entry name" value="GlpK"/>
    <property type="match status" value="1"/>
</dbReference>
<dbReference type="EMBL" id="SMMX01000011">
    <property type="protein sequence ID" value="TDA21112.1"/>
    <property type="molecule type" value="Genomic_DNA"/>
</dbReference>
<evidence type="ECO:0000256" key="1">
    <source>
        <dbReference type="ARBA" id="ARBA00009156"/>
    </source>
</evidence>
<comment type="caution">
    <text evidence="9">The sequence shown here is derived from an EMBL/GenBank/DDBJ whole genome shotgun (WGS) entry which is preliminary data.</text>
</comment>
<keyword evidence="3" id="KW-0547">Nucleotide-binding</keyword>
<dbReference type="SUPFAM" id="SSF53067">
    <property type="entry name" value="Actin-like ATPase domain"/>
    <property type="match status" value="2"/>
</dbReference>
<reference evidence="9 10" key="1">
    <citation type="journal article" date="2016" name="Nat. Microbiol.">
        <title>The Mouse Intestinal Bacterial Collection (miBC) provides host-specific insight into cultured diversity and functional potential of the gut microbiota.</title>
        <authorList>
            <person name="Lagkouvardos I."/>
            <person name="Pukall R."/>
            <person name="Abt B."/>
            <person name="Foesel B.U."/>
            <person name="Meier-Kolthoff J.P."/>
            <person name="Kumar N."/>
            <person name="Bresciani A."/>
            <person name="Martinez I."/>
            <person name="Just S."/>
            <person name="Ziegler C."/>
            <person name="Brugiroux S."/>
            <person name="Garzetti D."/>
            <person name="Wenning M."/>
            <person name="Bui T.P."/>
            <person name="Wang J."/>
            <person name="Hugenholtz F."/>
            <person name="Plugge C.M."/>
            <person name="Peterson D.A."/>
            <person name="Hornef M.W."/>
            <person name="Baines J.F."/>
            <person name="Smidt H."/>
            <person name="Walter J."/>
            <person name="Kristiansen K."/>
            <person name="Nielsen H.B."/>
            <person name="Haller D."/>
            <person name="Overmann J."/>
            <person name="Stecher B."/>
            <person name="Clavel T."/>
        </authorList>
    </citation>
    <scope>NUCLEOTIDE SEQUENCE [LARGE SCALE GENOMIC DNA]</scope>
    <source>
        <strain evidence="9 10">DSM 28560</strain>
    </source>
</reference>
<evidence type="ECO:0000313" key="10">
    <source>
        <dbReference type="Proteomes" id="UP000295710"/>
    </source>
</evidence>
<dbReference type="GO" id="GO:0005524">
    <property type="term" value="F:ATP binding"/>
    <property type="evidence" value="ECO:0007669"/>
    <property type="project" value="UniProtKB-KW"/>
</dbReference>
<gene>
    <name evidence="9" type="ORF">E1963_13235</name>
</gene>
<accession>A0A4R4FC23</accession>
<evidence type="ECO:0000259" key="7">
    <source>
        <dbReference type="Pfam" id="PF00370"/>
    </source>
</evidence>
<keyword evidence="10" id="KW-1185">Reference proteome</keyword>
<evidence type="ECO:0000256" key="4">
    <source>
        <dbReference type="ARBA" id="ARBA00022777"/>
    </source>
</evidence>
<organism evidence="9 10">
    <name type="scientific">Extibacter muris</name>
    <dbReference type="NCBI Taxonomy" id="1796622"/>
    <lineage>
        <taxon>Bacteria</taxon>
        <taxon>Bacillati</taxon>
        <taxon>Bacillota</taxon>
        <taxon>Clostridia</taxon>
        <taxon>Lachnospirales</taxon>
        <taxon>Lachnospiraceae</taxon>
        <taxon>Extibacter</taxon>
    </lineage>
</organism>
<dbReference type="InterPro" id="IPR050406">
    <property type="entry name" value="FGGY_Carb_Kinase"/>
</dbReference>
<dbReference type="InterPro" id="IPR000577">
    <property type="entry name" value="Carb_kinase_FGGY"/>
</dbReference>
<dbReference type="Pfam" id="PF02782">
    <property type="entry name" value="FGGY_C"/>
    <property type="match status" value="1"/>
</dbReference>
<comment type="similarity">
    <text evidence="1">Belongs to the FGGY kinase family.</text>
</comment>
<feature type="domain" description="Carbohydrate kinase FGGY N-terminal" evidence="7">
    <location>
        <begin position="4"/>
        <end position="242"/>
    </location>
</feature>
<evidence type="ECO:0000256" key="3">
    <source>
        <dbReference type="ARBA" id="ARBA00022741"/>
    </source>
</evidence>
<evidence type="ECO:0000259" key="8">
    <source>
        <dbReference type="Pfam" id="PF02782"/>
    </source>
</evidence>
<evidence type="ECO:0000313" key="9">
    <source>
        <dbReference type="EMBL" id="TDA21112.1"/>
    </source>
</evidence>